<evidence type="ECO:0000256" key="7">
    <source>
        <dbReference type="ARBA" id="ARBA00023172"/>
    </source>
</evidence>
<comment type="similarity">
    <text evidence="1">In the C-terminal section; belongs to the transposase 35 family.</text>
</comment>
<feature type="domain" description="Transposase putative helix-turn-helix" evidence="10">
    <location>
        <begin position="13"/>
        <end position="53"/>
    </location>
</feature>
<keyword evidence="4" id="KW-0479">Metal-binding</keyword>
<feature type="domain" description="Probable transposase IS891/IS1136/IS1341" evidence="8">
    <location>
        <begin position="184"/>
        <end position="294"/>
    </location>
</feature>
<name>A0A0U3EC51_9EURY</name>
<proteinExistence type="inferred from homology"/>
<gene>
    <name evidence="11" type="ORF">sm9_2124</name>
</gene>
<dbReference type="SUPFAM" id="SSF51998">
    <property type="entry name" value="PFL-like glycyl radical enzymes"/>
    <property type="match status" value="1"/>
</dbReference>
<dbReference type="KEGG" id="mmil:sm9_2124"/>
<dbReference type="Pfam" id="PF12323">
    <property type="entry name" value="HTH_OrfB_IS605"/>
    <property type="match status" value="1"/>
</dbReference>
<dbReference type="GO" id="GO:0046872">
    <property type="term" value="F:metal ion binding"/>
    <property type="evidence" value="ECO:0007669"/>
    <property type="project" value="UniProtKB-KW"/>
</dbReference>
<dbReference type="InterPro" id="IPR001959">
    <property type="entry name" value="Transposase"/>
</dbReference>
<evidence type="ECO:0000313" key="11">
    <source>
        <dbReference type="EMBL" id="ALT69880.1"/>
    </source>
</evidence>
<dbReference type="InterPro" id="IPR051399">
    <property type="entry name" value="RNA-guided_DNA_endo/Transpos"/>
</dbReference>
<dbReference type="GO" id="GO:0003677">
    <property type="term" value="F:DNA binding"/>
    <property type="evidence" value="ECO:0007669"/>
    <property type="project" value="UniProtKB-KW"/>
</dbReference>
<dbReference type="EMBL" id="CP011266">
    <property type="protein sequence ID" value="ALT69880.1"/>
    <property type="molecule type" value="Genomic_DNA"/>
</dbReference>
<evidence type="ECO:0000259" key="10">
    <source>
        <dbReference type="Pfam" id="PF12323"/>
    </source>
</evidence>
<dbReference type="InterPro" id="IPR010095">
    <property type="entry name" value="Cas12f1-like_TNB"/>
</dbReference>
<keyword evidence="12" id="KW-1185">Reference proteome</keyword>
<evidence type="ECO:0000256" key="3">
    <source>
        <dbReference type="ARBA" id="ARBA00022578"/>
    </source>
</evidence>
<dbReference type="NCBIfam" id="NF040570">
    <property type="entry name" value="guided_TnpB"/>
    <property type="match status" value="1"/>
</dbReference>
<dbReference type="PANTHER" id="PTHR30405">
    <property type="entry name" value="TRANSPOSASE"/>
    <property type="match status" value="1"/>
</dbReference>
<evidence type="ECO:0000256" key="5">
    <source>
        <dbReference type="ARBA" id="ARBA00022833"/>
    </source>
</evidence>
<reference evidence="11 12" key="1">
    <citation type="submission" date="2015-04" db="EMBL/GenBank/DDBJ databases">
        <title>The complete genome sequence of the rumen methanogen Methanobrevibacter millerae SM9.</title>
        <authorList>
            <person name="Leahy S.C."/>
            <person name="Kelly W.J."/>
            <person name="Pacheco D.M."/>
            <person name="Li D."/>
            <person name="Altermann E."/>
            <person name="Attwood G.T."/>
        </authorList>
    </citation>
    <scope>NUCLEOTIDE SEQUENCE [LARGE SCALE GENOMIC DNA]</scope>
    <source>
        <strain evidence="11 12">SM9</strain>
    </source>
</reference>
<organism evidence="11 12">
    <name type="scientific">Methanobrevibacter millerae</name>
    <dbReference type="NCBI Taxonomy" id="230361"/>
    <lineage>
        <taxon>Archaea</taxon>
        <taxon>Methanobacteriati</taxon>
        <taxon>Methanobacteriota</taxon>
        <taxon>Methanomada group</taxon>
        <taxon>Methanobacteria</taxon>
        <taxon>Methanobacteriales</taxon>
        <taxon>Methanobacteriaceae</taxon>
        <taxon>Methanobrevibacter</taxon>
    </lineage>
</organism>
<dbReference type="Pfam" id="PF07282">
    <property type="entry name" value="Cas12f1-like_TNB"/>
    <property type="match status" value="1"/>
</dbReference>
<dbReference type="NCBIfam" id="TIGR01766">
    <property type="entry name" value="IS200/IS605 family accessory protein TnpB-like domain"/>
    <property type="match status" value="1"/>
</dbReference>
<evidence type="ECO:0000313" key="12">
    <source>
        <dbReference type="Proteomes" id="UP000067738"/>
    </source>
</evidence>
<keyword evidence="6" id="KW-0238">DNA-binding</keyword>
<dbReference type="AlphaFoldDB" id="A0A0U3EC51"/>
<evidence type="ECO:0000256" key="6">
    <source>
        <dbReference type="ARBA" id="ARBA00023125"/>
    </source>
</evidence>
<dbReference type="Pfam" id="PF01385">
    <property type="entry name" value="OrfB_IS605"/>
    <property type="match status" value="1"/>
</dbReference>
<dbReference type="GO" id="GO:0006310">
    <property type="term" value="P:DNA recombination"/>
    <property type="evidence" value="ECO:0007669"/>
    <property type="project" value="UniProtKB-KW"/>
</dbReference>
<comment type="similarity">
    <text evidence="2">In the N-terminal section; belongs to the transposase 2 family.</text>
</comment>
<evidence type="ECO:0000256" key="4">
    <source>
        <dbReference type="ARBA" id="ARBA00022723"/>
    </source>
</evidence>
<keyword evidence="7" id="KW-0233">DNA recombination</keyword>
<keyword evidence="5" id="KW-0862">Zinc</keyword>
<dbReference type="PANTHER" id="PTHR30405:SF11">
    <property type="entry name" value="RNA-GUIDED DNA ENDONUCLEASE RV2885C-RELATED"/>
    <property type="match status" value="1"/>
</dbReference>
<dbReference type="InterPro" id="IPR021027">
    <property type="entry name" value="Transposase_put_HTH"/>
</dbReference>
<keyword evidence="3" id="KW-0815">Transposition</keyword>
<dbReference type="Proteomes" id="UP000067738">
    <property type="component" value="Chromosome"/>
</dbReference>
<evidence type="ECO:0000259" key="8">
    <source>
        <dbReference type="Pfam" id="PF01385"/>
    </source>
</evidence>
<dbReference type="PATRIC" id="fig|230361.4.peg.2196"/>
<evidence type="ECO:0000259" key="9">
    <source>
        <dbReference type="Pfam" id="PF07282"/>
    </source>
</evidence>
<evidence type="ECO:0000256" key="2">
    <source>
        <dbReference type="ARBA" id="ARBA00011044"/>
    </source>
</evidence>
<sequence>MCFIMLGECNIVNEGLKVKLYPDKVMVDKFNRSLGNVRFVWNNLLTEYQKTFELFKQHGYTKLKCNQTTFNTMLTMLKKEYSFLYESESSTLQQVYRDLIRSFNGFFKKNSNYPKFKSKKNPKNGFRIQNNNNIKITSSIIVLPVLGEVHYRTSPQYKQLLKESKINNVTIKKEHNHYYAVFNIETEKQPMEKTDKAVGIDLGIRTLATLSNGLKITNLDTTHEDKMIKKYYRVLSRKKYNSNRYNKILKTLGKWIQRKTNRINDAYHKLSHYIVKNYDIICMESLDIKELFQNTDLSSRLQSISWKKLVEMIKYKCEWYGKKFIQISKWFPSSKICSQCGYYCKDLGDKKEWTCPHCQTHHDRDINAAKNIKKEGLRLLMDETFVNLRNWGDSTVILLSWESTGP</sequence>
<dbReference type="GO" id="GO:0032196">
    <property type="term" value="P:transposition"/>
    <property type="evidence" value="ECO:0007669"/>
    <property type="project" value="UniProtKB-KW"/>
</dbReference>
<accession>A0A0U3EC51</accession>
<protein>
    <submittedName>
        <fullName evidence="11">Transposase</fullName>
    </submittedName>
</protein>
<feature type="domain" description="Cas12f1-like TNB" evidence="9">
    <location>
        <begin position="306"/>
        <end position="372"/>
    </location>
</feature>
<evidence type="ECO:0000256" key="1">
    <source>
        <dbReference type="ARBA" id="ARBA00008761"/>
    </source>
</evidence>